<evidence type="ECO:0000313" key="2">
    <source>
        <dbReference type="Proteomes" id="UP000831701"/>
    </source>
</evidence>
<dbReference type="EMBL" id="CM041547">
    <property type="protein sequence ID" value="KAI3359428.1"/>
    <property type="molecule type" value="Genomic_DNA"/>
</dbReference>
<keyword evidence="2" id="KW-1185">Reference proteome</keyword>
<sequence length="221" mass="24288">MEELSAKFHGSTDLRQGYLQVPLHPDSRNLTAFVCFSHGGFPIHPYALWTQLLAPSCFQKIMATIFAGILGVVVYLDDIVVHRGTATIHDQCLSRVLDVLAHHNLTLNGEKCVFAAPVIEFVGFRLSTSGLSPLHSNVDAILRLPEPSCPTQLSSFLGMTAFYLCAFFPTTRKPPHRCALSLSWMHPGRGPLHALLQSADSKPSSLPRLCLPTSTYRTPPL</sequence>
<dbReference type="Proteomes" id="UP000831701">
    <property type="component" value="Chromosome 17"/>
</dbReference>
<comment type="caution">
    <text evidence="1">The sequence shown here is derived from an EMBL/GenBank/DDBJ whole genome shotgun (WGS) entry which is preliminary data.</text>
</comment>
<proteinExistence type="predicted"/>
<accession>A0ACB8VW48</accession>
<reference evidence="1" key="1">
    <citation type="submission" date="2022-04" db="EMBL/GenBank/DDBJ databases">
        <title>Jade perch genome.</title>
        <authorList>
            <person name="Chao B."/>
        </authorList>
    </citation>
    <scope>NUCLEOTIDE SEQUENCE</scope>
    <source>
        <strain evidence="1">CB-2022</strain>
    </source>
</reference>
<name>A0ACB8VW48_9TELE</name>
<protein>
    <submittedName>
        <fullName evidence="1">Uncharacterized protein</fullName>
    </submittedName>
</protein>
<evidence type="ECO:0000313" key="1">
    <source>
        <dbReference type="EMBL" id="KAI3359428.1"/>
    </source>
</evidence>
<gene>
    <name evidence="1" type="ORF">L3Q82_002935</name>
</gene>
<organism evidence="1 2">
    <name type="scientific">Scortum barcoo</name>
    <name type="common">barcoo grunter</name>
    <dbReference type="NCBI Taxonomy" id="214431"/>
    <lineage>
        <taxon>Eukaryota</taxon>
        <taxon>Metazoa</taxon>
        <taxon>Chordata</taxon>
        <taxon>Craniata</taxon>
        <taxon>Vertebrata</taxon>
        <taxon>Euteleostomi</taxon>
        <taxon>Actinopterygii</taxon>
        <taxon>Neopterygii</taxon>
        <taxon>Teleostei</taxon>
        <taxon>Neoteleostei</taxon>
        <taxon>Acanthomorphata</taxon>
        <taxon>Eupercaria</taxon>
        <taxon>Centrarchiformes</taxon>
        <taxon>Terapontoidei</taxon>
        <taxon>Terapontidae</taxon>
        <taxon>Scortum</taxon>
    </lineage>
</organism>